<dbReference type="EMBL" id="AP022595">
    <property type="protein sequence ID" value="BBY57017.1"/>
    <property type="molecule type" value="Genomic_DNA"/>
</dbReference>
<reference evidence="2 3" key="1">
    <citation type="journal article" date="2019" name="Emerg. Microbes Infect.">
        <title>Comprehensive subspecies identification of 175 nontuberculous mycobacteria species based on 7547 genomic profiles.</title>
        <authorList>
            <person name="Matsumoto Y."/>
            <person name="Kinjo T."/>
            <person name="Motooka D."/>
            <person name="Nabeya D."/>
            <person name="Jung N."/>
            <person name="Uechi K."/>
            <person name="Horii T."/>
            <person name="Iida T."/>
            <person name="Fujita J."/>
            <person name="Nakamura S."/>
        </authorList>
    </citation>
    <scope>NUCLEOTIDE SEQUENCE [LARGE SCALE GENOMIC DNA]</scope>
    <source>
        <strain evidence="2 3">JCM 30395</strain>
    </source>
</reference>
<feature type="region of interest" description="Disordered" evidence="1">
    <location>
        <begin position="67"/>
        <end position="93"/>
    </location>
</feature>
<gene>
    <name evidence="2" type="ORF">MSAR_01530</name>
</gene>
<evidence type="ECO:0000256" key="1">
    <source>
        <dbReference type="SAM" id="MobiDB-lite"/>
    </source>
</evidence>
<accession>A0A7I7SJ92</accession>
<protein>
    <submittedName>
        <fullName evidence="2">Uncharacterized protein</fullName>
    </submittedName>
</protein>
<dbReference type="KEGG" id="msar:MSAR_01530"/>
<evidence type="ECO:0000313" key="3">
    <source>
        <dbReference type="Proteomes" id="UP000466445"/>
    </source>
</evidence>
<organism evidence="2 3">
    <name type="scientific">Mycolicibacterium sarraceniae</name>
    <dbReference type="NCBI Taxonomy" id="1534348"/>
    <lineage>
        <taxon>Bacteria</taxon>
        <taxon>Bacillati</taxon>
        <taxon>Actinomycetota</taxon>
        <taxon>Actinomycetes</taxon>
        <taxon>Mycobacteriales</taxon>
        <taxon>Mycobacteriaceae</taxon>
        <taxon>Mycolicibacterium</taxon>
    </lineage>
</organism>
<dbReference type="AlphaFoldDB" id="A0A7I7SJ92"/>
<sequence>MEQLGPEWTAMQRSVAELDNGAGETKDLIAIADKESAMSDKIRAAESSVLAQNLKDQLDKWAQGTALTAKGQRDAANQAAPQAPTDSGDPESVQAAQLTFDATAALRKACPNLQLS</sequence>
<dbReference type="RefSeq" id="WP_163694396.1">
    <property type="nucleotide sequence ID" value="NZ_AP022595.1"/>
</dbReference>
<dbReference type="Proteomes" id="UP000466445">
    <property type="component" value="Chromosome"/>
</dbReference>
<keyword evidence="3" id="KW-1185">Reference proteome</keyword>
<name>A0A7I7SJ92_9MYCO</name>
<evidence type="ECO:0000313" key="2">
    <source>
        <dbReference type="EMBL" id="BBY57017.1"/>
    </source>
</evidence>
<proteinExistence type="predicted"/>